<dbReference type="Gene3D" id="1.10.10.10">
    <property type="entry name" value="Winged helix-like DNA-binding domain superfamily/Winged helix DNA-binding domain"/>
    <property type="match status" value="1"/>
</dbReference>
<feature type="compositionally biased region" description="Polar residues" evidence="1">
    <location>
        <begin position="91"/>
        <end position="102"/>
    </location>
</feature>
<dbReference type="Pfam" id="PF25787">
    <property type="entry name" value="HTH_SB"/>
    <property type="match status" value="1"/>
</dbReference>
<sequence>MYNPDLHIYRVIDPMMKKEKVVHRNFILPVNFLPIGDVEEDPTTPSTFSTGSNAEGITARPGPIPEIDEESDEQRTAVWILHGQGRGASDKATSNYASSNPGQDIADDVGEKPCMPREINAQSSVEDHSSSEDEYGQPMSDEAEASTVGNSNLSTMGKTKELSKDVRDKIVDLHKAGMGYKTIGKQLGGKETTVGAIIRK</sequence>
<feature type="region of interest" description="Disordered" evidence="1">
    <location>
        <begin position="42"/>
        <end position="69"/>
    </location>
</feature>
<dbReference type="InterPro" id="IPR036388">
    <property type="entry name" value="WH-like_DNA-bd_sf"/>
</dbReference>
<evidence type="ECO:0000313" key="3">
    <source>
        <dbReference type="EMBL" id="KAJ8381074.1"/>
    </source>
</evidence>
<organism evidence="3 4">
    <name type="scientific">Synaphobranchus kaupii</name>
    <name type="common">Kaup's arrowtooth eel</name>
    <dbReference type="NCBI Taxonomy" id="118154"/>
    <lineage>
        <taxon>Eukaryota</taxon>
        <taxon>Metazoa</taxon>
        <taxon>Chordata</taxon>
        <taxon>Craniata</taxon>
        <taxon>Vertebrata</taxon>
        <taxon>Euteleostomi</taxon>
        <taxon>Actinopterygii</taxon>
        <taxon>Neopterygii</taxon>
        <taxon>Teleostei</taxon>
        <taxon>Anguilliformes</taxon>
        <taxon>Synaphobranchidae</taxon>
        <taxon>Synaphobranchus</taxon>
    </lineage>
</organism>
<protein>
    <recommendedName>
        <fullName evidence="2">Sleeping Beauty transposase HTH domain-containing protein</fullName>
    </recommendedName>
</protein>
<feature type="region of interest" description="Disordered" evidence="1">
    <location>
        <begin position="84"/>
        <end position="160"/>
    </location>
</feature>
<gene>
    <name evidence="3" type="ORF">SKAU_G00018520</name>
</gene>
<evidence type="ECO:0000313" key="4">
    <source>
        <dbReference type="Proteomes" id="UP001152622"/>
    </source>
</evidence>
<evidence type="ECO:0000259" key="2">
    <source>
        <dbReference type="Pfam" id="PF25787"/>
    </source>
</evidence>
<dbReference type="InterPro" id="IPR057667">
    <property type="entry name" value="HTH_SB"/>
</dbReference>
<dbReference type="EMBL" id="JAINUF010000001">
    <property type="protein sequence ID" value="KAJ8381074.1"/>
    <property type="molecule type" value="Genomic_DNA"/>
</dbReference>
<dbReference type="AlphaFoldDB" id="A0A9Q1JEA5"/>
<feature type="compositionally biased region" description="Polar residues" evidence="1">
    <location>
        <begin position="147"/>
        <end position="157"/>
    </location>
</feature>
<evidence type="ECO:0000256" key="1">
    <source>
        <dbReference type="SAM" id="MobiDB-lite"/>
    </source>
</evidence>
<name>A0A9Q1JEA5_SYNKA</name>
<accession>A0A9Q1JEA5</accession>
<dbReference type="OrthoDB" id="3263820at2759"/>
<reference evidence="3" key="1">
    <citation type="journal article" date="2023" name="Science">
        <title>Genome structures resolve the early diversification of teleost fishes.</title>
        <authorList>
            <person name="Parey E."/>
            <person name="Louis A."/>
            <person name="Montfort J."/>
            <person name="Bouchez O."/>
            <person name="Roques C."/>
            <person name="Iampietro C."/>
            <person name="Lluch J."/>
            <person name="Castinel A."/>
            <person name="Donnadieu C."/>
            <person name="Desvignes T."/>
            <person name="Floi Bucao C."/>
            <person name="Jouanno E."/>
            <person name="Wen M."/>
            <person name="Mejri S."/>
            <person name="Dirks R."/>
            <person name="Jansen H."/>
            <person name="Henkel C."/>
            <person name="Chen W.J."/>
            <person name="Zahm M."/>
            <person name="Cabau C."/>
            <person name="Klopp C."/>
            <person name="Thompson A.W."/>
            <person name="Robinson-Rechavi M."/>
            <person name="Braasch I."/>
            <person name="Lecointre G."/>
            <person name="Bobe J."/>
            <person name="Postlethwait J.H."/>
            <person name="Berthelot C."/>
            <person name="Roest Crollius H."/>
            <person name="Guiguen Y."/>
        </authorList>
    </citation>
    <scope>NUCLEOTIDE SEQUENCE</scope>
    <source>
        <strain evidence="3">WJC10195</strain>
    </source>
</reference>
<proteinExistence type="predicted"/>
<feature type="domain" description="Sleeping Beauty transposase HTH" evidence="2">
    <location>
        <begin position="156"/>
        <end position="200"/>
    </location>
</feature>
<dbReference type="Proteomes" id="UP001152622">
    <property type="component" value="Chromosome 1"/>
</dbReference>
<feature type="compositionally biased region" description="Polar residues" evidence="1">
    <location>
        <begin position="43"/>
        <end position="55"/>
    </location>
</feature>
<keyword evidence="4" id="KW-1185">Reference proteome</keyword>
<comment type="caution">
    <text evidence="3">The sequence shown here is derived from an EMBL/GenBank/DDBJ whole genome shotgun (WGS) entry which is preliminary data.</text>
</comment>